<feature type="transmembrane region" description="Helical" evidence="6">
    <location>
        <begin position="113"/>
        <end position="135"/>
    </location>
</feature>
<evidence type="ECO:0000313" key="9">
    <source>
        <dbReference type="Proteomes" id="UP001596492"/>
    </source>
</evidence>
<sequence>MQAMILMCRKLLPKFIGFGLVGAAGFVVDLTALTFALAFVDEVSARVFSFLCAVTATYSLNRYFVFAEEARDLSWLRGFVKFFVSNSLGGAANFATYLALLKFQPILEWTPQLALVAGTLVGLAFNFTLTVLFVFKQKT</sequence>
<evidence type="ECO:0000256" key="4">
    <source>
        <dbReference type="ARBA" id="ARBA00022989"/>
    </source>
</evidence>
<gene>
    <name evidence="8" type="ORF">ACFQS8_04335</name>
</gene>
<feature type="transmembrane region" description="Helical" evidence="6">
    <location>
        <begin position="78"/>
        <end position="101"/>
    </location>
</feature>
<keyword evidence="5 6" id="KW-0472">Membrane</keyword>
<protein>
    <submittedName>
        <fullName evidence="8">GtrA family protein</fullName>
    </submittedName>
</protein>
<dbReference type="Proteomes" id="UP001596492">
    <property type="component" value="Unassembled WGS sequence"/>
</dbReference>
<dbReference type="InterPro" id="IPR051401">
    <property type="entry name" value="GtrA_CellWall_Glycosyl"/>
</dbReference>
<proteinExistence type="inferred from homology"/>
<reference evidence="9" key="1">
    <citation type="journal article" date="2019" name="Int. J. Syst. Evol. Microbiol.">
        <title>The Global Catalogue of Microorganisms (GCM) 10K type strain sequencing project: providing services to taxonomists for standard genome sequencing and annotation.</title>
        <authorList>
            <consortium name="The Broad Institute Genomics Platform"/>
            <consortium name="The Broad Institute Genome Sequencing Center for Infectious Disease"/>
            <person name="Wu L."/>
            <person name="Ma J."/>
        </authorList>
    </citation>
    <scope>NUCLEOTIDE SEQUENCE [LARGE SCALE GENOMIC DNA]</scope>
    <source>
        <strain evidence="9">CCUG 51308</strain>
    </source>
</reference>
<evidence type="ECO:0000259" key="7">
    <source>
        <dbReference type="Pfam" id="PF04138"/>
    </source>
</evidence>
<feature type="transmembrane region" description="Helical" evidence="6">
    <location>
        <begin position="12"/>
        <end position="39"/>
    </location>
</feature>
<dbReference type="RefSeq" id="WP_382166034.1">
    <property type="nucleotide sequence ID" value="NZ_JBHTBR010000002.1"/>
</dbReference>
<comment type="caution">
    <text evidence="8">The sequence shown here is derived from an EMBL/GenBank/DDBJ whole genome shotgun (WGS) entry which is preliminary data.</text>
</comment>
<evidence type="ECO:0000256" key="3">
    <source>
        <dbReference type="ARBA" id="ARBA00022692"/>
    </source>
</evidence>
<dbReference type="PANTHER" id="PTHR38459">
    <property type="entry name" value="PROPHAGE BACTOPRENOL-LINKED GLUCOSE TRANSLOCASE HOMOLOG"/>
    <property type="match status" value="1"/>
</dbReference>
<dbReference type="PANTHER" id="PTHR38459:SF1">
    <property type="entry name" value="PROPHAGE BACTOPRENOL-LINKED GLUCOSE TRANSLOCASE HOMOLOG"/>
    <property type="match status" value="1"/>
</dbReference>
<comment type="similarity">
    <text evidence="2">Belongs to the GtrA family.</text>
</comment>
<evidence type="ECO:0000313" key="8">
    <source>
        <dbReference type="EMBL" id="MFC7290831.1"/>
    </source>
</evidence>
<feature type="transmembrane region" description="Helical" evidence="6">
    <location>
        <begin position="45"/>
        <end position="66"/>
    </location>
</feature>
<evidence type="ECO:0000256" key="6">
    <source>
        <dbReference type="SAM" id="Phobius"/>
    </source>
</evidence>
<organism evidence="8 9">
    <name type="scientific">Hirschia litorea</name>
    <dbReference type="NCBI Taxonomy" id="1199156"/>
    <lineage>
        <taxon>Bacteria</taxon>
        <taxon>Pseudomonadati</taxon>
        <taxon>Pseudomonadota</taxon>
        <taxon>Alphaproteobacteria</taxon>
        <taxon>Hyphomonadales</taxon>
        <taxon>Hyphomonadaceae</taxon>
        <taxon>Hirschia</taxon>
    </lineage>
</organism>
<dbReference type="Pfam" id="PF04138">
    <property type="entry name" value="GtrA_DPMS_TM"/>
    <property type="match status" value="1"/>
</dbReference>
<keyword evidence="4 6" id="KW-1133">Transmembrane helix</keyword>
<evidence type="ECO:0000256" key="5">
    <source>
        <dbReference type="ARBA" id="ARBA00023136"/>
    </source>
</evidence>
<comment type="subcellular location">
    <subcellularLocation>
        <location evidence="1">Membrane</location>
        <topology evidence="1">Multi-pass membrane protein</topology>
    </subcellularLocation>
</comment>
<name>A0ABW2IIU4_9PROT</name>
<evidence type="ECO:0000256" key="2">
    <source>
        <dbReference type="ARBA" id="ARBA00009399"/>
    </source>
</evidence>
<accession>A0ABW2IIU4</accession>
<keyword evidence="9" id="KW-1185">Reference proteome</keyword>
<evidence type="ECO:0000256" key="1">
    <source>
        <dbReference type="ARBA" id="ARBA00004141"/>
    </source>
</evidence>
<keyword evidence="3 6" id="KW-0812">Transmembrane</keyword>
<feature type="domain" description="GtrA/DPMS transmembrane" evidence="7">
    <location>
        <begin position="18"/>
        <end position="135"/>
    </location>
</feature>
<dbReference type="EMBL" id="JBHTBR010000002">
    <property type="protein sequence ID" value="MFC7290831.1"/>
    <property type="molecule type" value="Genomic_DNA"/>
</dbReference>
<dbReference type="InterPro" id="IPR007267">
    <property type="entry name" value="GtrA_DPMS_TM"/>
</dbReference>